<keyword evidence="1" id="KW-1133">Transmembrane helix</keyword>
<feature type="transmembrane region" description="Helical" evidence="1">
    <location>
        <begin position="90"/>
        <end position="108"/>
    </location>
</feature>
<organism evidence="2 3">
    <name type="scientific">Calycina marina</name>
    <dbReference type="NCBI Taxonomy" id="1763456"/>
    <lineage>
        <taxon>Eukaryota</taxon>
        <taxon>Fungi</taxon>
        <taxon>Dikarya</taxon>
        <taxon>Ascomycota</taxon>
        <taxon>Pezizomycotina</taxon>
        <taxon>Leotiomycetes</taxon>
        <taxon>Helotiales</taxon>
        <taxon>Pezizellaceae</taxon>
        <taxon>Calycina</taxon>
    </lineage>
</organism>
<gene>
    <name evidence="2" type="ORF">BJ878DRAFT_538740</name>
</gene>
<keyword evidence="1" id="KW-0812">Transmembrane</keyword>
<dbReference type="EMBL" id="MU253757">
    <property type="protein sequence ID" value="KAG9248065.1"/>
    <property type="molecule type" value="Genomic_DNA"/>
</dbReference>
<keyword evidence="3" id="KW-1185">Reference proteome</keyword>
<comment type="caution">
    <text evidence="2">The sequence shown here is derived from an EMBL/GenBank/DDBJ whole genome shotgun (WGS) entry which is preliminary data.</text>
</comment>
<dbReference type="Proteomes" id="UP000887226">
    <property type="component" value="Unassembled WGS sequence"/>
</dbReference>
<keyword evidence="1" id="KW-0472">Membrane</keyword>
<dbReference type="OrthoDB" id="2279611at2759"/>
<feature type="transmembrane region" description="Helical" evidence="1">
    <location>
        <begin position="58"/>
        <end position="78"/>
    </location>
</feature>
<evidence type="ECO:0000313" key="3">
    <source>
        <dbReference type="Proteomes" id="UP000887226"/>
    </source>
</evidence>
<sequence>MARDNVLLAYIASDLLFVAAGGLLIIFALIIESYDSQTMTVSNVARNLILGLCPAKAVIGNAVLIFVTFLLSIPAMVIPTMRGILKMHGYLVTVCAFFTMVLGLILWFETLEARTNLEAIFLKQSSTVQSLIQAEFQCCGYKDASTIVFDTTCPNSVVAASLTYCVTPFTSYGNNFLDLVFTGAFGIVGIDTVLIVMTAILLKDRKEKERYAHIDQKQGPSGI</sequence>
<protein>
    <submittedName>
        <fullName evidence="2">Tetraspanin</fullName>
    </submittedName>
</protein>
<feature type="transmembrane region" description="Helical" evidence="1">
    <location>
        <begin position="7"/>
        <end position="31"/>
    </location>
</feature>
<reference evidence="2" key="1">
    <citation type="journal article" date="2021" name="IMA Fungus">
        <title>Genomic characterization of three marine fungi, including Emericellopsis atlantica sp. nov. with signatures of a generalist lifestyle and marine biomass degradation.</title>
        <authorList>
            <person name="Hagestad O.C."/>
            <person name="Hou L."/>
            <person name="Andersen J.H."/>
            <person name="Hansen E.H."/>
            <person name="Altermark B."/>
            <person name="Li C."/>
            <person name="Kuhnert E."/>
            <person name="Cox R.J."/>
            <person name="Crous P.W."/>
            <person name="Spatafora J.W."/>
            <person name="Lail K."/>
            <person name="Amirebrahimi M."/>
            <person name="Lipzen A."/>
            <person name="Pangilinan J."/>
            <person name="Andreopoulos W."/>
            <person name="Hayes R.D."/>
            <person name="Ng V."/>
            <person name="Grigoriev I.V."/>
            <person name="Jackson S.A."/>
            <person name="Sutton T.D.S."/>
            <person name="Dobson A.D.W."/>
            <person name="Rama T."/>
        </authorList>
    </citation>
    <scope>NUCLEOTIDE SEQUENCE</scope>
    <source>
        <strain evidence="2">TRa3180A</strain>
    </source>
</reference>
<name>A0A9P7Z9Y6_9HELO</name>
<dbReference type="AlphaFoldDB" id="A0A9P7Z9Y6"/>
<evidence type="ECO:0000256" key="1">
    <source>
        <dbReference type="SAM" id="Phobius"/>
    </source>
</evidence>
<evidence type="ECO:0000313" key="2">
    <source>
        <dbReference type="EMBL" id="KAG9248065.1"/>
    </source>
</evidence>
<accession>A0A9P7Z9Y6</accession>
<proteinExistence type="predicted"/>
<feature type="transmembrane region" description="Helical" evidence="1">
    <location>
        <begin position="179"/>
        <end position="202"/>
    </location>
</feature>